<dbReference type="GO" id="GO:0005524">
    <property type="term" value="F:ATP binding"/>
    <property type="evidence" value="ECO:0007669"/>
    <property type="project" value="InterPro"/>
</dbReference>
<feature type="compositionally biased region" description="Low complexity" evidence="5">
    <location>
        <begin position="721"/>
        <end position="737"/>
    </location>
</feature>
<keyword evidence="8" id="KW-1185">Reference proteome</keyword>
<dbReference type="PANTHER" id="PTHR12984">
    <property type="entry name" value="SCY1-RELATED S/T PROTEIN KINASE-LIKE"/>
    <property type="match status" value="1"/>
</dbReference>
<proteinExistence type="inferred from homology"/>
<feature type="compositionally biased region" description="Basic and acidic residues" evidence="5">
    <location>
        <begin position="860"/>
        <end position="879"/>
    </location>
</feature>
<evidence type="ECO:0000256" key="4">
    <source>
        <dbReference type="ARBA" id="ARBA00056114"/>
    </source>
</evidence>
<dbReference type="InterPro" id="IPR016024">
    <property type="entry name" value="ARM-type_fold"/>
</dbReference>
<feature type="domain" description="Protein kinase" evidence="6">
    <location>
        <begin position="21"/>
        <end position="287"/>
    </location>
</feature>
<feature type="compositionally biased region" description="Basic and acidic residues" evidence="5">
    <location>
        <begin position="885"/>
        <end position="898"/>
    </location>
</feature>
<evidence type="ECO:0000256" key="5">
    <source>
        <dbReference type="SAM" id="MobiDB-lite"/>
    </source>
</evidence>
<dbReference type="Gene3D" id="3.30.200.20">
    <property type="entry name" value="Phosphorylase Kinase, domain 1"/>
    <property type="match status" value="1"/>
</dbReference>
<dbReference type="InterPro" id="IPR000719">
    <property type="entry name" value="Prot_kinase_dom"/>
</dbReference>
<dbReference type="InterPro" id="IPR011989">
    <property type="entry name" value="ARM-like"/>
</dbReference>
<gene>
    <name evidence="7" type="ORF">PMEA_00031290</name>
</gene>
<name>A0AAU9W159_9CNID</name>
<feature type="region of interest" description="Disordered" evidence="5">
    <location>
        <begin position="548"/>
        <end position="573"/>
    </location>
</feature>
<dbReference type="SUPFAM" id="SSF48371">
    <property type="entry name" value="ARM repeat"/>
    <property type="match status" value="1"/>
</dbReference>
<dbReference type="InterPro" id="IPR051177">
    <property type="entry name" value="CIK-Related_Protein"/>
</dbReference>
<feature type="compositionally biased region" description="Basic and acidic residues" evidence="5">
    <location>
        <begin position="615"/>
        <end position="625"/>
    </location>
</feature>
<sequence>MQGLWSLIGKIGTGAAQNFPYEIGEKAGSLADKSVWTLHEGKKKGTGEAVSVFIHDVKSSSEDKVQTAKLALRRLKTLRHPNIVRYIDGLESDTVIYLVTEPVQPLEVLLSEDENSKADFAISWGLHQITAGLSFLINDCSLIHGNVCMASVFVDIAGEWKLGGVDYLKPVDPPSNTEEPDLPRLPVLQVYEPPEGRKYSKGNKKAEKWSADMWGLGCLIWEVFNGPLSRTGALKSVGKIPKNLVTDYVQLVGANPKSRPNPAKFLQECRTQGHYLKNSFVDANLFLQELQIKEQKEQKQFFQSLSSSLDLFPQQYCKHRILPQLLNAYEYGSAGSAVLGPLFKVGKLLDTDEYQQKIVPCVVKLFSSTDRATRIHLLQQLDNFVQHLKPSTVDEQIFPHVALGFGDTIPAMREQTVKSMLLLASKLSEKTINNQLLKYFAKLQMDQEPGIRTNTTVCLGKIAVHLPLATRQKVLIPAFLRALRDPFPPARIAGVMGFFASAEYFSLKESALKILPALCTLTVDPERKVRDQVFKVIKVFLTKIEKASEDPESTMNQAEAEQTPESTAAGSSWTGWAVSSLTSKLYRGGSASGGITEPADKSEPGKGTHPVGETDDSKMRKEIRPGVKQATGDDKDEDSGSDSSGKWSGNEWNGRDWNDGQEPDMGDLKSDLLAAKEEIAALQNAKELSYLRRPANLAAEDDGAESGSDYGDWGENDDWSVDSFSPPSSFTSKSSLSRPENKKAVQQARAKSTLQKPSRFDQETSLLEMLDENSGQVPAAAPDCVGDTRAPKIKSKAVQSALKSSQRSKAKCNTDNPAQLTEAEGDAWDVGDWGSFEEPTSSAPGTQSNTKSALGDEWGQGEKDAPDWSQDKSSKAELLKKRREERRQRLQAQKDKRATGGKGPMKLGAVKMQ</sequence>
<comment type="similarity">
    <text evidence="1">Belongs to the protein kinase superfamily.</text>
</comment>
<dbReference type="GO" id="GO:0004672">
    <property type="term" value="F:protein kinase activity"/>
    <property type="evidence" value="ECO:0007669"/>
    <property type="project" value="InterPro"/>
</dbReference>
<dbReference type="AlphaFoldDB" id="A0AAU9W159"/>
<accession>A0AAU9W159</accession>
<comment type="caution">
    <text evidence="7">The sequence shown here is derived from an EMBL/GenBank/DDBJ whole genome shotgun (WGS) entry which is preliminary data.</text>
</comment>
<evidence type="ECO:0000313" key="8">
    <source>
        <dbReference type="Proteomes" id="UP001159428"/>
    </source>
</evidence>
<protein>
    <recommendedName>
        <fullName evidence="2">N-terminal kinase-like protein</fullName>
    </recommendedName>
    <alternativeName>
        <fullName evidence="3">SCY1-like protein 1</fullName>
    </alternativeName>
</protein>
<feature type="compositionally biased region" description="Polar residues" evidence="5">
    <location>
        <begin position="797"/>
        <end position="819"/>
    </location>
</feature>
<dbReference type="PROSITE" id="PS50011">
    <property type="entry name" value="PROTEIN_KINASE_DOM"/>
    <property type="match status" value="1"/>
</dbReference>
<feature type="region of interest" description="Disordered" evidence="5">
    <location>
        <begin position="589"/>
        <end position="671"/>
    </location>
</feature>
<dbReference type="EMBL" id="CALNXJ010000007">
    <property type="protein sequence ID" value="CAH3044629.1"/>
    <property type="molecule type" value="Genomic_DNA"/>
</dbReference>
<organism evidence="7 8">
    <name type="scientific">Pocillopora meandrina</name>
    <dbReference type="NCBI Taxonomy" id="46732"/>
    <lineage>
        <taxon>Eukaryota</taxon>
        <taxon>Metazoa</taxon>
        <taxon>Cnidaria</taxon>
        <taxon>Anthozoa</taxon>
        <taxon>Hexacorallia</taxon>
        <taxon>Scleractinia</taxon>
        <taxon>Astrocoeniina</taxon>
        <taxon>Pocilloporidae</taxon>
        <taxon>Pocillopora</taxon>
    </lineage>
</organism>
<evidence type="ECO:0000256" key="2">
    <source>
        <dbReference type="ARBA" id="ARBA00040972"/>
    </source>
</evidence>
<reference evidence="7 8" key="1">
    <citation type="submission" date="2022-05" db="EMBL/GenBank/DDBJ databases">
        <authorList>
            <consortium name="Genoscope - CEA"/>
            <person name="William W."/>
        </authorList>
    </citation>
    <scope>NUCLEOTIDE SEQUENCE [LARGE SCALE GENOMIC DNA]</scope>
</reference>
<evidence type="ECO:0000256" key="1">
    <source>
        <dbReference type="ARBA" id="ARBA00038349"/>
    </source>
</evidence>
<dbReference type="PANTHER" id="PTHR12984:SF3">
    <property type="entry name" value="N-TERMINAL KINASE-LIKE PROTEIN"/>
    <property type="match status" value="1"/>
</dbReference>
<dbReference type="Pfam" id="PF00069">
    <property type="entry name" value="Pkinase"/>
    <property type="match status" value="1"/>
</dbReference>
<evidence type="ECO:0000256" key="3">
    <source>
        <dbReference type="ARBA" id="ARBA00042347"/>
    </source>
</evidence>
<dbReference type="Gene3D" id="1.25.10.10">
    <property type="entry name" value="Leucine-rich Repeat Variant"/>
    <property type="match status" value="1"/>
</dbReference>
<dbReference type="InterPro" id="IPR011009">
    <property type="entry name" value="Kinase-like_dom_sf"/>
</dbReference>
<evidence type="ECO:0000313" key="7">
    <source>
        <dbReference type="EMBL" id="CAH3044629.1"/>
    </source>
</evidence>
<dbReference type="SUPFAM" id="SSF56112">
    <property type="entry name" value="Protein kinase-like (PK-like)"/>
    <property type="match status" value="1"/>
</dbReference>
<comment type="function">
    <text evidence="4">Regulates COPI-mediated retrograde protein traffic at the interface between the Golgi apparatus and the endoplasmic reticulum. Involved in the maintenance of the Golgi apparatus morphology.</text>
</comment>
<feature type="compositionally biased region" description="Polar residues" evidence="5">
    <location>
        <begin position="553"/>
        <end position="573"/>
    </location>
</feature>
<evidence type="ECO:0000259" key="6">
    <source>
        <dbReference type="PROSITE" id="PS50011"/>
    </source>
</evidence>
<feature type="compositionally biased region" description="Polar residues" evidence="5">
    <location>
        <begin position="838"/>
        <end position="852"/>
    </location>
</feature>
<dbReference type="Proteomes" id="UP001159428">
    <property type="component" value="Unassembled WGS sequence"/>
</dbReference>
<dbReference type="Gene3D" id="1.10.510.10">
    <property type="entry name" value="Transferase(Phosphotransferase) domain 1"/>
    <property type="match status" value="1"/>
</dbReference>
<feature type="region of interest" description="Disordered" evidence="5">
    <location>
        <begin position="684"/>
        <end position="913"/>
    </location>
</feature>